<dbReference type="OMA" id="TAQYSGM"/>
<reference evidence="9" key="3">
    <citation type="submission" date="2025-09" db="UniProtKB">
        <authorList>
            <consortium name="Ensembl"/>
        </authorList>
    </citation>
    <scope>IDENTIFICATION</scope>
</reference>
<dbReference type="Ensembl" id="ENSSFAT00005022339.1">
    <property type="protein sequence ID" value="ENSSFAP00005021426.1"/>
    <property type="gene ID" value="ENSSFAG00005011196.1"/>
</dbReference>
<feature type="repeat" description="Solcar" evidence="6">
    <location>
        <begin position="3"/>
        <end position="83"/>
    </location>
</feature>
<dbReference type="Proteomes" id="UP000472267">
    <property type="component" value="Chromosome 8"/>
</dbReference>
<keyword evidence="5 6" id="KW-0472">Membrane</keyword>
<proteinExistence type="inferred from homology"/>
<feature type="transmembrane region" description="Helical" evidence="8">
    <location>
        <begin position="83"/>
        <end position="101"/>
    </location>
</feature>
<evidence type="ECO:0000256" key="1">
    <source>
        <dbReference type="ARBA" id="ARBA00004141"/>
    </source>
</evidence>
<evidence type="ECO:0000256" key="5">
    <source>
        <dbReference type="ARBA" id="ARBA00023136"/>
    </source>
</evidence>
<name>A0A672GRQ0_SALFA</name>
<evidence type="ECO:0000256" key="2">
    <source>
        <dbReference type="ARBA" id="ARBA00006375"/>
    </source>
</evidence>
<dbReference type="InterPro" id="IPR023395">
    <property type="entry name" value="MCP_dom_sf"/>
</dbReference>
<keyword evidence="3 6" id="KW-0812">Transmembrane</keyword>
<evidence type="ECO:0000313" key="10">
    <source>
        <dbReference type="Proteomes" id="UP000472267"/>
    </source>
</evidence>
<dbReference type="SUPFAM" id="SSF103506">
    <property type="entry name" value="Mitochondrial carrier"/>
    <property type="match status" value="1"/>
</dbReference>
<reference evidence="9" key="1">
    <citation type="submission" date="2019-06" db="EMBL/GenBank/DDBJ databases">
        <authorList>
            <consortium name="Wellcome Sanger Institute Data Sharing"/>
        </authorList>
    </citation>
    <scope>NUCLEOTIDE SEQUENCE [LARGE SCALE GENOMIC DNA]</scope>
</reference>
<evidence type="ECO:0000256" key="6">
    <source>
        <dbReference type="PROSITE-ProRule" id="PRU00282"/>
    </source>
</evidence>
<dbReference type="InterPro" id="IPR018108">
    <property type="entry name" value="MCP_transmembrane"/>
</dbReference>
<dbReference type="AlphaFoldDB" id="A0A672GRQ0"/>
<evidence type="ECO:0000313" key="9">
    <source>
        <dbReference type="Ensembl" id="ENSSFAP00005021426.1"/>
    </source>
</evidence>
<comment type="similarity">
    <text evidence="2 7">Belongs to the mitochondrial carrier (TC 2.A.29) family.</text>
</comment>
<dbReference type="Pfam" id="PF00153">
    <property type="entry name" value="Mito_carr"/>
    <property type="match status" value="2"/>
</dbReference>
<protein>
    <submittedName>
        <fullName evidence="9">Uncharacterized protein</fullName>
    </submittedName>
</protein>
<feature type="transmembrane region" description="Helical" evidence="8">
    <location>
        <begin position="54"/>
        <end position="77"/>
    </location>
</feature>
<evidence type="ECO:0000256" key="8">
    <source>
        <dbReference type="SAM" id="Phobius"/>
    </source>
</evidence>
<reference evidence="9" key="2">
    <citation type="submission" date="2025-08" db="UniProtKB">
        <authorList>
            <consortium name="Ensembl"/>
        </authorList>
    </citation>
    <scope>IDENTIFICATION</scope>
</reference>
<dbReference type="InParanoid" id="A0A672GRQ0"/>
<keyword evidence="10" id="KW-1185">Reference proteome</keyword>
<keyword evidence="4" id="KW-0677">Repeat</keyword>
<accession>A0A672GRQ0</accession>
<organism evidence="9 10">
    <name type="scientific">Salarias fasciatus</name>
    <name type="common">Jewelled blenny</name>
    <name type="synonym">Blennius fasciatus</name>
    <dbReference type="NCBI Taxonomy" id="181472"/>
    <lineage>
        <taxon>Eukaryota</taxon>
        <taxon>Metazoa</taxon>
        <taxon>Chordata</taxon>
        <taxon>Craniata</taxon>
        <taxon>Vertebrata</taxon>
        <taxon>Euteleostomi</taxon>
        <taxon>Actinopterygii</taxon>
        <taxon>Neopterygii</taxon>
        <taxon>Teleostei</taxon>
        <taxon>Neoteleostei</taxon>
        <taxon>Acanthomorphata</taxon>
        <taxon>Ovalentaria</taxon>
        <taxon>Blenniimorphae</taxon>
        <taxon>Blenniiformes</taxon>
        <taxon>Blennioidei</taxon>
        <taxon>Blenniidae</taxon>
        <taxon>Salariinae</taxon>
        <taxon>Salarias</taxon>
    </lineage>
</organism>
<evidence type="ECO:0000256" key="7">
    <source>
        <dbReference type="RuleBase" id="RU000488"/>
    </source>
</evidence>
<keyword evidence="7" id="KW-0813">Transport</keyword>
<dbReference type="GO" id="GO:0016020">
    <property type="term" value="C:membrane"/>
    <property type="evidence" value="ECO:0007669"/>
    <property type="project" value="UniProtKB-SubCell"/>
</dbReference>
<keyword evidence="8" id="KW-1133">Transmembrane helix</keyword>
<dbReference type="PROSITE" id="PS50920">
    <property type="entry name" value="SOLCAR"/>
    <property type="match status" value="1"/>
</dbReference>
<dbReference type="Gene3D" id="1.50.40.10">
    <property type="entry name" value="Mitochondrial carrier domain"/>
    <property type="match status" value="1"/>
</dbReference>
<evidence type="ECO:0000256" key="3">
    <source>
        <dbReference type="ARBA" id="ARBA00022692"/>
    </source>
</evidence>
<comment type="subcellular location">
    <subcellularLocation>
        <location evidence="1">Membrane</location>
        <topology evidence="1">Multi-pass membrane protein</topology>
    </subcellularLocation>
</comment>
<evidence type="ECO:0000256" key="4">
    <source>
        <dbReference type="ARBA" id="ARBA00022737"/>
    </source>
</evidence>
<sequence>ENVKIHERFVAGSLAGVTALTTVLKTRMVLRTTAQYSGMMDCAKKILKEEGAKAFYRGCFTSMLSVVPAVGLDLALYEVNRPFTWMLLPLGCGIVSSSTVLKTRMVLRTTAQYSGMMDCAKKILKEEGAKAFYRGLPHSEKVLYSNTGLSALRLHVLPVCVCGFPPGELVRLHCCWVRMRERVVVFL</sequence>
<dbReference type="PANTHER" id="PTHR24089">
    <property type="entry name" value="SOLUTE CARRIER FAMILY 25"/>
    <property type="match status" value="1"/>
</dbReference>